<dbReference type="RefSeq" id="WP_044645083.1">
    <property type="nucleotide sequence ID" value="NZ_JTHP01000006.1"/>
</dbReference>
<sequence length="397" mass="44718">MKHPALTKLRGTVTLAVKGESVEAFINLLTEHQIPVWNVRPMGTRHADMNLLLPHVFLLRPLLRRTGCKMHILKRQGIPFIAARLAKRKFFLVGLAVFWVGLFLMSSLIWDVEVKGNDKLTTEAVLKAARQEGLYPFQWSFRVSSQDKLSRALMQKLPEASWIGVDKQGTSVTIQVVEASHPAPAPLYSPRHLISNADAVVTEIFAEQGRPVVHKNTRVKKGAILISGTLGDEENQQLVVAKGEIKGLVWHEYEISSPTVRRSSTYTGNSHDRLYLVLGNHAVQLWGYGKIPYSAHKTTVEHDPLTWRSFRLPVGWMTESVRETKIHEGKLTEAEAQNRGIEGARADILAKYGKGTKIMSQKILHEKRENGKVYMKVLFEVEQNIAEELPLVHNQGE</sequence>
<dbReference type="Proteomes" id="UP000032534">
    <property type="component" value="Unassembled WGS sequence"/>
</dbReference>
<evidence type="ECO:0000313" key="3">
    <source>
        <dbReference type="Proteomes" id="UP000032534"/>
    </source>
</evidence>
<organism evidence="2 3">
    <name type="scientific">Paenibacillus terrae</name>
    <dbReference type="NCBI Taxonomy" id="159743"/>
    <lineage>
        <taxon>Bacteria</taxon>
        <taxon>Bacillati</taxon>
        <taxon>Bacillota</taxon>
        <taxon>Bacilli</taxon>
        <taxon>Bacillales</taxon>
        <taxon>Paenibacillaceae</taxon>
        <taxon>Paenibacillus</taxon>
    </lineage>
</organism>
<gene>
    <name evidence="2" type="ORF">QD47_05010</name>
</gene>
<comment type="caution">
    <text evidence="2">The sequence shown here is derived from an EMBL/GenBank/DDBJ whole genome shotgun (WGS) entry which is preliminary data.</text>
</comment>
<dbReference type="AlphaFoldDB" id="A0A0D7X5D9"/>
<reference evidence="2 3" key="1">
    <citation type="submission" date="2014-11" db="EMBL/GenBank/DDBJ databases">
        <title>Draft Genome Sequences of Paenibacillus polymyxa NRRL B-30509 and Paenibacillus terrae NRRL B-30644, Strains from a Poultry Environment that Produce Tridecaptin A and Paenicidins.</title>
        <authorList>
            <person name="van Belkum M.J."/>
            <person name="Lohans C.T."/>
            <person name="Vederas J.C."/>
        </authorList>
    </citation>
    <scope>NUCLEOTIDE SEQUENCE [LARGE SCALE GENOMIC DNA]</scope>
    <source>
        <strain evidence="2 3">NRRL B-30644</strain>
    </source>
</reference>
<dbReference type="PATRIC" id="fig|159743.3.peg.1074"/>
<accession>A0A0D7X5D9</accession>
<feature type="transmembrane region" description="Helical" evidence="1">
    <location>
        <begin position="90"/>
        <end position="110"/>
    </location>
</feature>
<evidence type="ECO:0000313" key="2">
    <source>
        <dbReference type="EMBL" id="KJD46620.1"/>
    </source>
</evidence>
<dbReference type="OrthoDB" id="1640349at2"/>
<dbReference type="NCBIfam" id="TIGR02876">
    <property type="entry name" value="spore_yqfD"/>
    <property type="match status" value="1"/>
</dbReference>
<dbReference type="Pfam" id="PF06898">
    <property type="entry name" value="YqfD"/>
    <property type="match status" value="1"/>
</dbReference>
<dbReference type="EMBL" id="JTHP01000006">
    <property type="protein sequence ID" value="KJD46620.1"/>
    <property type="molecule type" value="Genomic_DNA"/>
</dbReference>
<dbReference type="InterPro" id="IPR010690">
    <property type="entry name" value="YqfD"/>
</dbReference>
<keyword evidence="1" id="KW-0472">Membrane</keyword>
<keyword evidence="1" id="KW-1133">Transmembrane helix</keyword>
<proteinExistence type="predicted"/>
<keyword evidence="3" id="KW-1185">Reference proteome</keyword>
<dbReference type="PIRSF" id="PIRSF029895">
    <property type="entry name" value="SpoIV"/>
    <property type="match status" value="1"/>
</dbReference>
<name>A0A0D7X5D9_9BACL</name>
<evidence type="ECO:0000256" key="1">
    <source>
        <dbReference type="SAM" id="Phobius"/>
    </source>
</evidence>
<protein>
    <submittedName>
        <fullName evidence="2">Sporulation protein</fullName>
    </submittedName>
</protein>
<keyword evidence="1" id="KW-0812">Transmembrane</keyword>